<accession>A0A8J5Z290</accession>
<dbReference type="Proteomes" id="UP000701853">
    <property type="component" value="Chromosome 10"/>
</dbReference>
<dbReference type="Gene3D" id="3.30.420.10">
    <property type="entry name" value="Ribonuclease H-like superfamily/Ribonuclease H"/>
    <property type="match status" value="1"/>
</dbReference>
<dbReference type="SUPFAM" id="SSF53098">
    <property type="entry name" value="Ribonuclease H-like"/>
    <property type="match status" value="1"/>
</dbReference>
<dbReference type="EMBL" id="JAHUZN010000010">
    <property type="protein sequence ID" value="KAG8480229.1"/>
    <property type="molecule type" value="Genomic_DNA"/>
</dbReference>
<organism evidence="2 3">
    <name type="scientific">Gossypium anomalum</name>
    <dbReference type="NCBI Taxonomy" id="47600"/>
    <lineage>
        <taxon>Eukaryota</taxon>
        <taxon>Viridiplantae</taxon>
        <taxon>Streptophyta</taxon>
        <taxon>Embryophyta</taxon>
        <taxon>Tracheophyta</taxon>
        <taxon>Spermatophyta</taxon>
        <taxon>Magnoliopsida</taxon>
        <taxon>eudicotyledons</taxon>
        <taxon>Gunneridae</taxon>
        <taxon>Pentapetalae</taxon>
        <taxon>rosids</taxon>
        <taxon>malvids</taxon>
        <taxon>Malvales</taxon>
        <taxon>Malvaceae</taxon>
        <taxon>Malvoideae</taxon>
        <taxon>Gossypium</taxon>
    </lineage>
</organism>
<evidence type="ECO:0000313" key="3">
    <source>
        <dbReference type="Proteomes" id="UP000701853"/>
    </source>
</evidence>
<sequence length="117" mass="12846">MKVKLLAGSHCSPPEEGYVKLNTDSVVFTSRVCASIGGVIRDANGLWQCGFLISIGEGTIFQVEERAMLKGLHLAWNKGFRKLELECDNALLIEIIIAGGAVNSRLTKLRLIHHMLI</sequence>
<dbReference type="InterPro" id="IPR044730">
    <property type="entry name" value="RNase_H-like_dom_plant"/>
</dbReference>
<dbReference type="Pfam" id="PF13456">
    <property type="entry name" value="RVT_3"/>
    <property type="match status" value="1"/>
</dbReference>
<comment type="caution">
    <text evidence="2">The sequence shown here is derived from an EMBL/GenBank/DDBJ whole genome shotgun (WGS) entry which is preliminary data.</text>
</comment>
<dbReference type="InterPro" id="IPR036397">
    <property type="entry name" value="RNaseH_sf"/>
</dbReference>
<dbReference type="PANTHER" id="PTHR47723:SF24">
    <property type="entry name" value="RNASE H TYPE-1 DOMAIN-CONTAINING PROTEIN"/>
    <property type="match status" value="1"/>
</dbReference>
<dbReference type="InterPro" id="IPR012337">
    <property type="entry name" value="RNaseH-like_sf"/>
</dbReference>
<dbReference type="GO" id="GO:0003676">
    <property type="term" value="F:nucleic acid binding"/>
    <property type="evidence" value="ECO:0007669"/>
    <property type="project" value="InterPro"/>
</dbReference>
<proteinExistence type="predicted"/>
<keyword evidence="3" id="KW-1185">Reference proteome</keyword>
<dbReference type="InterPro" id="IPR002156">
    <property type="entry name" value="RNaseH_domain"/>
</dbReference>
<dbReference type="GO" id="GO:0004523">
    <property type="term" value="F:RNA-DNA hybrid ribonuclease activity"/>
    <property type="evidence" value="ECO:0007669"/>
    <property type="project" value="InterPro"/>
</dbReference>
<reference evidence="2 3" key="1">
    <citation type="journal article" date="2021" name="bioRxiv">
        <title>The Gossypium anomalum genome as a resource for cotton improvement and evolutionary analysis of hybrid incompatibility.</title>
        <authorList>
            <person name="Grover C.E."/>
            <person name="Yuan D."/>
            <person name="Arick M.A."/>
            <person name="Miller E.R."/>
            <person name="Hu G."/>
            <person name="Peterson D.G."/>
            <person name="Wendel J.F."/>
            <person name="Udall J.A."/>
        </authorList>
    </citation>
    <scope>NUCLEOTIDE SEQUENCE [LARGE SCALE GENOMIC DNA]</scope>
    <source>
        <strain evidence="2">JFW-Udall</strain>
        <tissue evidence="2">Leaf</tissue>
    </source>
</reference>
<gene>
    <name evidence="2" type="ORF">CXB51_024845</name>
</gene>
<dbReference type="OrthoDB" id="955670at2759"/>
<dbReference type="PANTHER" id="PTHR47723">
    <property type="entry name" value="OS05G0353850 PROTEIN"/>
    <property type="match status" value="1"/>
</dbReference>
<dbReference type="InterPro" id="IPR053151">
    <property type="entry name" value="RNase_H-like"/>
</dbReference>
<evidence type="ECO:0000259" key="1">
    <source>
        <dbReference type="Pfam" id="PF13456"/>
    </source>
</evidence>
<name>A0A8J5Z290_9ROSI</name>
<protein>
    <recommendedName>
        <fullName evidence="1">RNase H type-1 domain-containing protein</fullName>
    </recommendedName>
</protein>
<dbReference type="CDD" id="cd06222">
    <property type="entry name" value="RNase_H_like"/>
    <property type="match status" value="1"/>
</dbReference>
<dbReference type="AlphaFoldDB" id="A0A8J5Z290"/>
<evidence type="ECO:0000313" key="2">
    <source>
        <dbReference type="EMBL" id="KAG8480229.1"/>
    </source>
</evidence>
<feature type="domain" description="RNase H type-1" evidence="1">
    <location>
        <begin position="22"/>
        <end position="101"/>
    </location>
</feature>